<feature type="region of interest" description="Disordered" evidence="1">
    <location>
        <begin position="253"/>
        <end position="323"/>
    </location>
</feature>
<dbReference type="STRING" id="1529.SAMN04487885_11316"/>
<keyword evidence="4" id="KW-1185">Reference proteome</keyword>
<proteinExistence type="predicted"/>
<feature type="compositionally biased region" description="Polar residues" evidence="1">
    <location>
        <begin position="278"/>
        <end position="293"/>
    </location>
</feature>
<dbReference type="eggNOG" id="COG1657">
    <property type="taxonomic scope" value="Bacteria"/>
</dbReference>
<dbReference type="Gene3D" id="1.20.1270.90">
    <property type="entry name" value="AF1782-like"/>
    <property type="match status" value="1"/>
</dbReference>
<dbReference type="RefSeq" id="WP_051196342.1">
    <property type="nucleotide sequence ID" value="NZ_BAAACD010000016.1"/>
</dbReference>
<evidence type="ECO:0000313" key="4">
    <source>
        <dbReference type="Proteomes" id="UP000182135"/>
    </source>
</evidence>
<evidence type="ECO:0000256" key="1">
    <source>
        <dbReference type="SAM" id="MobiDB-lite"/>
    </source>
</evidence>
<gene>
    <name evidence="3" type="ORF">SAMN04487885_11316</name>
</gene>
<dbReference type="AlphaFoldDB" id="A0A1I2MB34"/>
<feature type="domain" description="Transcobalamin-like C-terminal" evidence="2">
    <location>
        <begin position="366"/>
        <end position="443"/>
    </location>
</feature>
<sequence length="457" mass="51385">MKKNTTRKVILFSIIGLFVISSLVKLNIEPSDYSKSIYKEVIKANKLIDKAVIGNDNGEYSNNEIKKLRNSISISQNTVDSDSSTVEEEKEVFNSLKNDIKAFKKAQNKNSISKGEVEKIKEDDEEVIKEIKLDDTSTIKWTIKGKTVKEASPINLDTSSESVNKEKILELLSNKSVDKYLISFRHNGAFPGFISMNLENNNDFKEAFLYSYNEESNSLSYSTDVAVSEGKLMFSVNEGGDYIITDKKIETLDKENSEESKGNEESKDNNSELAENVDGTSSDNESKNPSNGDKTSKPNGAAPPSNDNTSSDKNNNESKPKSKTCTIEIRCDTILKNMDKLRPGLDKYVPNNGVILATTTVEIYDGENVFDILKRVTRNKKIQMEFRNDPVYSGAYIEGINHLYEFDCGTESGWMYKVNGWFPNYGCSQYKVKDGDVISWVYTCDLGKDVGDQYYDK</sequence>
<reference evidence="3 4" key="1">
    <citation type="submission" date="2016-10" db="EMBL/GenBank/DDBJ databases">
        <authorList>
            <person name="de Groot N.N."/>
        </authorList>
    </citation>
    <scope>NUCLEOTIDE SEQUENCE [LARGE SCALE GENOMIC DNA]</scope>
    <source>
        <strain evidence="3 4">NLAE-zl-G419</strain>
    </source>
</reference>
<accession>A0A1I2MB34</accession>
<dbReference type="Gene3D" id="2.170.130.30">
    <property type="match status" value="1"/>
</dbReference>
<protein>
    <recommendedName>
        <fullName evidence="2">Transcobalamin-like C-terminal domain-containing protein</fullName>
    </recommendedName>
</protein>
<dbReference type="EMBL" id="FOOE01000013">
    <property type="protein sequence ID" value="SFF86411.1"/>
    <property type="molecule type" value="Genomic_DNA"/>
</dbReference>
<dbReference type="Proteomes" id="UP000182135">
    <property type="component" value="Unassembled WGS sequence"/>
</dbReference>
<evidence type="ECO:0000313" key="3">
    <source>
        <dbReference type="EMBL" id="SFF86411.1"/>
    </source>
</evidence>
<name>A0A1I2MB34_9CLOT</name>
<dbReference type="Pfam" id="PF14478">
    <property type="entry name" value="DUF4430"/>
    <property type="match status" value="1"/>
</dbReference>
<feature type="compositionally biased region" description="Basic and acidic residues" evidence="1">
    <location>
        <begin position="253"/>
        <end position="270"/>
    </location>
</feature>
<dbReference type="InterPro" id="IPR027954">
    <property type="entry name" value="Transcobalamin-like_C"/>
</dbReference>
<organism evidence="3 4">
    <name type="scientific">Clostridium cadaveris</name>
    <dbReference type="NCBI Taxonomy" id="1529"/>
    <lineage>
        <taxon>Bacteria</taxon>
        <taxon>Bacillati</taxon>
        <taxon>Bacillota</taxon>
        <taxon>Clostridia</taxon>
        <taxon>Eubacteriales</taxon>
        <taxon>Clostridiaceae</taxon>
        <taxon>Clostridium</taxon>
    </lineage>
</organism>
<evidence type="ECO:0000259" key="2">
    <source>
        <dbReference type="Pfam" id="PF14478"/>
    </source>
</evidence>